<dbReference type="OrthoDB" id="9773738at2"/>
<evidence type="ECO:0000256" key="2">
    <source>
        <dbReference type="ARBA" id="ARBA00022723"/>
    </source>
</evidence>
<dbReference type="SUPFAM" id="SSF56281">
    <property type="entry name" value="Metallo-hydrolase/oxidoreductase"/>
    <property type="match status" value="1"/>
</dbReference>
<dbReference type="InterPro" id="IPR001279">
    <property type="entry name" value="Metallo-B-lactamas"/>
</dbReference>
<dbReference type="Proteomes" id="UP000238392">
    <property type="component" value="Unassembled WGS sequence"/>
</dbReference>
<dbReference type="InterPro" id="IPR051013">
    <property type="entry name" value="MBL_superfamily_lactonases"/>
</dbReference>
<keyword evidence="7" id="KW-1185">Reference proteome</keyword>
<dbReference type="GO" id="GO:0046872">
    <property type="term" value="F:metal ion binding"/>
    <property type="evidence" value="ECO:0007669"/>
    <property type="project" value="UniProtKB-KW"/>
</dbReference>
<keyword evidence="4" id="KW-0862">Zinc</keyword>
<proteinExistence type="inferred from homology"/>
<dbReference type="GO" id="GO:0016787">
    <property type="term" value="F:hydrolase activity"/>
    <property type="evidence" value="ECO:0007669"/>
    <property type="project" value="UniProtKB-KW"/>
</dbReference>
<evidence type="ECO:0000259" key="5">
    <source>
        <dbReference type="SMART" id="SM00849"/>
    </source>
</evidence>
<keyword evidence="2" id="KW-0479">Metal-binding</keyword>
<comment type="caution">
    <text evidence="6">The sequence shown here is derived from an EMBL/GenBank/DDBJ whole genome shotgun (WGS) entry which is preliminary data.</text>
</comment>
<dbReference type="EMBL" id="PVTQ01000004">
    <property type="protein sequence ID" value="PRY91153.1"/>
    <property type="molecule type" value="Genomic_DNA"/>
</dbReference>
<dbReference type="SMART" id="SM00849">
    <property type="entry name" value="Lactamase_B"/>
    <property type="match status" value="1"/>
</dbReference>
<organism evidence="6 7">
    <name type="scientific">Donghicola tyrosinivorans</name>
    <dbReference type="NCBI Taxonomy" id="1652492"/>
    <lineage>
        <taxon>Bacteria</taxon>
        <taxon>Pseudomonadati</taxon>
        <taxon>Pseudomonadota</taxon>
        <taxon>Alphaproteobacteria</taxon>
        <taxon>Rhodobacterales</taxon>
        <taxon>Roseobacteraceae</taxon>
        <taxon>Donghicola</taxon>
    </lineage>
</organism>
<protein>
    <submittedName>
        <fullName evidence="6">Glyoxylase-like metal-dependent hydrolase (Beta-lactamase superfamily II)</fullName>
    </submittedName>
</protein>
<accession>A0A2T0WWS3</accession>
<reference evidence="6 7" key="1">
    <citation type="submission" date="2018-03" db="EMBL/GenBank/DDBJ databases">
        <title>Genomic Encyclopedia of Archaeal and Bacterial Type Strains, Phase II (KMG-II): from individual species to whole genera.</title>
        <authorList>
            <person name="Goeker M."/>
        </authorList>
    </citation>
    <scope>NUCLEOTIDE SEQUENCE [LARGE SCALE GENOMIC DNA]</scope>
    <source>
        <strain evidence="6 7">DSM 100212</strain>
    </source>
</reference>
<dbReference type="InterPro" id="IPR036866">
    <property type="entry name" value="RibonucZ/Hydroxyglut_hydro"/>
</dbReference>
<evidence type="ECO:0000256" key="1">
    <source>
        <dbReference type="ARBA" id="ARBA00007749"/>
    </source>
</evidence>
<dbReference type="Gene3D" id="3.60.15.10">
    <property type="entry name" value="Ribonuclease Z/Hydroxyacylglutathione hydrolase-like"/>
    <property type="match status" value="1"/>
</dbReference>
<gene>
    <name evidence="6" type="ORF">CLV74_104169</name>
</gene>
<dbReference type="PROSITE" id="PS51318">
    <property type="entry name" value="TAT"/>
    <property type="match status" value="1"/>
</dbReference>
<dbReference type="InterPro" id="IPR006311">
    <property type="entry name" value="TAT_signal"/>
</dbReference>
<dbReference type="RefSeq" id="WP_106263679.1">
    <property type="nucleotide sequence ID" value="NZ_PVTQ01000004.1"/>
</dbReference>
<dbReference type="Pfam" id="PF00753">
    <property type="entry name" value="Lactamase_B"/>
    <property type="match status" value="1"/>
</dbReference>
<dbReference type="CDD" id="cd07720">
    <property type="entry name" value="OPHC2-like_MBL-fold"/>
    <property type="match status" value="1"/>
</dbReference>
<keyword evidence="3 6" id="KW-0378">Hydrolase</keyword>
<dbReference type="AlphaFoldDB" id="A0A2T0WWS3"/>
<sequence length="325" mass="35124">MTQFKPSRRDLLKVSAMAPALALTATAPRAQLAGPVAGDNPSHFSFAIGDAQLTVISDGFMTTPVSGLGINVAPEEVQAFMDSYFLSTTESISHTNHLYIEIGDARILVDVGSGNRFMPTTGRLMANLDAAGIDPAGITHVIITHAHPDHIWGIRDDFDEAIFPDAEYIIGQVEHDFWLQDGLAASSPAEMQQFVVGAVNSLQVDGADWTLAADGDEVVPGVRLIATPGHTAGHMAVHIESNGQQLIALGDAMNHAYMNFAHPDWYNGFDMDGAQTVATRKGLLDRAAEDRITVMAYHFPFPGVGHVMREGEAYRFIPALWRFKG</sequence>
<evidence type="ECO:0000256" key="3">
    <source>
        <dbReference type="ARBA" id="ARBA00022801"/>
    </source>
</evidence>
<evidence type="ECO:0000256" key="4">
    <source>
        <dbReference type="ARBA" id="ARBA00022833"/>
    </source>
</evidence>
<dbReference type="PANTHER" id="PTHR42978">
    <property type="entry name" value="QUORUM-QUENCHING LACTONASE YTNP-RELATED-RELATED"/>
    <property type="match status" value="1"/>
</dbReference>
<evidence type="ECO:0000313" key="6">
    <source>
        <dbReference type="EMBL" id="PRY91153.1"/>
    </source>
</evidence>
<name>A0A2T0WWS3_9RHOB</name>
<dbReference type="PANTHER" id="PTHR42978:SF6">
    <property type="entry name" value="QUORUM-QUENCHING LACTONASE YTNP-RELATED"/>
    <property type="match status" value="1"/>
</dbReference>
<comment type="similarity">
    <text evidence="1">Belongs to the metallo-beta-lactamase superfamily.</text>
</comment>
<feature type="domain" description="Metallo-beta-lactamase" evidence="5">
    <location>
        <begin position="94"/>
        <end position="298"/>
    </location>
</feature>
<evidence type="ECO:0000313" key="7">
    <source>
        <dbReference type="Proteomes" id="UP000238392"/>
    </source>
</evidence>